<proteinExistence type="predicted"/>
<name>A0A8H4F553_MUCCL</name>
<evidence type="ECO:0008006" key="4">
    <source>
        <dbReference type="Google" id="ProtNLM"/>
    </source>
</evidence>
<comment type="caution">
    <text evidence="2">The sequence shown here is derived from an EMBL/GenBank/DDBJ whole genome shotgun (WGS) entry which is preliminary data.</text>
</comment>
<dbReference type="SUPFAM" id="SSF48452">
    <property type="entry name" value="TPR-like"/>
    <property type="match status" value="1"/>
</dbReference>
<organism evidence="2 3">
    <name type="scientific">Mucor circinelloides f. lusitanicus</name>
    <name type="common">Mucor racemosus var. lusitanicus</name>
    <dbReference type="NCBI Taxonomy" id="29924"/>
    <lineage>
        <taxon>Eukaryota</taxon>
        <taxon>Fungi</taxon>
        <taxon>Fungi incertae sedis</taxon>
        <taxon>Mucoromycota</taxon>
        <taxon>Mucoromycotina</taxon>
        <taxon>Mucoromycetes</taxon>
        <taxon>Mucorales</taxon>
        <taxon>Mucorineae</taxon>
        <taxon>Mucoraceae</taxon>
        <taxon>Mucor</taxon>
    </lineage>
</organism>
<dbReference type="EMBL" id="JAAECE010000001">
    <property type="protein sequence ID" value="KAF1806551.1"/>
    <property type="molecule type" value="Genomic_DNA"/>
</dbReference>
<feature type="region of interest" description="Disordered" evidence="1">
    <location>
        <begin position="1"/>
        <end position="92"/>
    </location>
</feature>
<feature type="compositionally biased region" description="Low complexity" evidence="1">
    <location>
        <begin position="48"/>
        <end position="65"/>
    </location>
</feature>
<evidence type="ECO:0000256" key="1">
    <source>
        <dbReference type="SAM" id="MobiDB-lite"/>
    </source>
</evidence>
<dbReference type="AlphaFoldDB" id="A0A8H4F553"/>
<protein>
    <recommendedName>
        <fullName evidence="4">Tetratricopeptide repeat protein 39B</fullName>
    </recommendedName>
</protein>
<feature type="compositionally biased region" description="Low complexity" evidence="1">
    <location>
        <begin position="718"/>
        <end position="727"/>
    </location>
</feature>
<dbReference type="GO" id="GO:0005741">
    <property type="term" value="C:mitochondrial outer membrane"/>
    <property type="evidence" value="ECO:0007669"/>
    <property type="project" value="TreeGrafter"/>
</dbReference>
<gene>
    <name evidence="2" type="ORF">FB192DRAFT_1419424</name>
</gene>
<feature type="region of interest" description="Disordered" evidence="1">
    <location>
        <begin position="718"/>
        <end position="751"/>
    </location>
</feature>
<dbReference type="GO" id="GO:0005634">
    <property type="term" value="C:nucleus"/>
    <property type="evidence" value="ECO:0007669"/>
    <property type="project" value="TreeGrafter"/>
</dbReference>
<sequence>MPLLSSSTSSSTAASSSKSKRPDGANRTAKSSNNVSMSFRTIGRMGQSMSALMPSKSSKASAAAKLSDKHQQGIQEEGDDDEKGEALDHTPLPTMNISNEVWEAAQDNLLSDIAEVRRAMDLFLNSRIPESERILEPKRYSTLYHSLGHSFVLFLKSMMTFQHTDIEAAIEALKKTIQLADALRKKETGWLGNITSWVKGISVHDVWNMSRLHRHAELVYAESYLLKALLCIIHDESFVSFLREGLHVRASYNTYKTLKKYLIHVQEQALLGKDVSSCGLDDHFTSGVSLGVGLFNLMISLLPNSLLKLVEFVGFTSDRAYGMEILETAGGWEQYAGLPPSELPPLQDANEGLRRQFCDMSLMMYHIILSKLIPLSDVNEELSDRILAYSLKLYPDGVFFLFFSGRQLGARGQLSEAKSQYQKAIDTQKDWKQLQHMCFWELGLINLLQQNWQEALDCYTTLQEESNWSKCVYYYLQAISLYTLSISSNKSAEEQQKLAKEAGEMMHKVTGAKQKIAGKSIPLEKFVARKARKFIAQNNSLLFPDLEALIAFSAFDFMSTDLLYNNLERTNTEIYRLTHEIKHEEALNYYDDLCLSHYLRATVLRLLLDQVKDADAAKKAEWRKLHSESIQCVMDNANKVQLDHYIYYFTRYEEARMMIHDQQYEKARETVQSIIKTSEKGQFNIGAGPHAKNKYSLENTILFRCHNCLTQIETLSQGTTTTTTSNNESDDDSSDHFSSAANSIASIEKEK</sequence>
<dbReference type="PANTHER" id="PTHR31859:SF1">
    <property type="entry name" value="TETRATRICOPEPTIDE REPEAT PROTEIN 39C"/>
    <property type="match status" value="1"/>
</dbReference>
<dbReference type="InterPro" id="IPR019412">
    <property type="entry name" value="IML2/TPR_39"/>
</dbReference>
<dbReference type="Pfam" id="PF10300">
    <property type="entry name" value="Iml2-TPR_39"/>
    <property type="match status" value="1"/>
</dbReference>
<dbReference type="Proteomes" id="UP000469890">
    <property type="component" value="Unassembled WGS sequence"/>
</dbReference>
<dbReference type="Gene3D" id="1.25.40.10">
    <property type="entry name" value="Tetratricopeptide repeat domain"/>
    <property type="match status" value="1"/>
</dbReference>
<feature type="compositionally biased region" description="Low complexity" evidence="1">
    <location>
        <begin position="1"/>
        <end position="17"/>
    </location>
</feature>
<evidence type="ECO:0000313" key="2">
    <source>
        <dbReference type="EMBL" id="KAF1806551.1"/>
    </source>
</evidence>
<dbReference type="PANTHER" id="PTHR31859">
    <property type="entry name" value="TETRATRICOPEPTIDE REPEAT PROTEIN 39 FAMILY MEMBER"/>
    <property type="match status" value="1"/>
</dbReference>
<accession>A0A8H4F553</accession>
<dbReference type="InterPro" id="IPR011990">
    <property type="entry name" value="TPR-like_helical_dom_sf"/>
</dbReference>
<dbReference type="GO" id="GO:0005829">
    <property type="term" value="C:cytosol"/>
    <property type="evidence" value="ECO:0007669"/>
    <property type="project" value="TreeGrafter"/>
</dbReference>
<reference evidence="2 3" key="1">
    <citation type="submission" date="2019-09" db="EMBL/GenBank/DDBJ databases">
        <authorList>
            <consortium name="DOE Joint Genome Institute"/>
            <person name="Mondo S.J."/>
            <person name="Navarro-Mendoza M.I."/>
            <person name="Perez-Arques C."/>
            <person name="Panchal S."/>
            <person name="Nicolas F.E."/>
            <person name="Ganguly P."/>
            <person name="Pangilinan J."/>
            <person name="Grigoriev I."/>
            <person name="Heitman J."/>
            <person name="Sanya K."/>
            <person name="Garre V."/>
        </authorList>
    </citation>
    <scope>NUCLEOTIDE SEQUENCE [LARGE SCALE GENOMIC DNA]</scope>
    <source>
        <strain evidence="2 3">MU402</strain>
    </source>
</reference>
<feature type="compositionally biased region" description="Polar residues" evidence="1">
    <location>
        <begin position="28"/>
        <end position="39"/>
    </location>
</feature>
<evidence type="ECO:0000313" key="3">
    <source>
        <dbReference type="Proteomes" id="UP000469890"/>
    </source>
</evidence>